<evidence type="ECO:0000313" key="1">
    <source>
        <dbReference type="EMBL" id="CAK9273994.1"/>
    </source>
</evidence>
<proteinExistence type="predicted"/>
<keyword evidence="2" id="KW-1185">Reference proteome</keyword>
<gene>
    <name evidence="1" type="ORF">CSSPJE1EN1_LOCUS19472</name>
</gene>
<reference evidence="1" key="1">
    <citation type="submission" date="2024-02" db="EMBL/GenBank/DDBJ databases">
        <authorList>
            <consortium name="ELIXIR-Norway"/>
            <consortium name="Elixir Norway"/>
        </authorList>
    </citation>
    <scope>NUCLEOTIDE SEQUENCE</scope>
</reference>
<organism evidence="1 2">
    <name type="scientific">Sphagnum jensenii</name>
    <dbReference type="NCBI Taxonomy" id="128206"/>
    <lineage>
        <taxon>Eukaryota</taxon>
        <taxon>Viridiplantae</taxon>
        <taxon>Streptophyta</taxon>
        <taxon>Embryophyta</taxon>
        <taxon>Bryophyta</taxon>
        <taxon>Sphagnophytina</taxon>
        <taxon>Sphagnopsida</taxon>
        <taxon>Sphagnales</taxon>
        <taxon>Sphagnaceae</taxon>
        <taxon>Sphagnum</taxon>
    </lineage>
</organism>
<protein>
    <submittedName>
        <fullName evidence="1">Uncharacterized protein</fullName>
    </submittedName>
</protein>
<name>A0ABP0X4H2_9BRYO</name>
<sequence>MPGVETAAYRLTRSKSNVCINPAAAPSPGCCCSSNDHSSSCPSSVLQAGHMSTSSSLTCYRRNYNSSYAASSKNSSAGSGKYASTTVIAVFIGIIVFTFLWIVYCTLEQEEEEAVATAASWKQIDRNGLVITLPHDTPFKVLHNSKKGGSSSSSSSNFVVAGEEETTRVLLKKKKVFKVVEKELVQPQASAAELHGPALQGMGQLFRRGRWAMSELLIAHLSESTSVEDLRLFLRSLHRSGVPARADVVLLFPWRPLPLGMAAMIDQEDESFRKLLLRSSLQRGDSAISRAPNSTSSSSSSSSSSSIISVFNAAAYWRSAETFFSAGNKVRVAEPVWGSSNINTAHSRSSSSSSSAAARKVHKDNWGGWGSVVGFDVQELDPGDTLRGFLDPPAELRRWVCYQILLGTLRHKYRNVLLTEAQGVFVLGDPLAPARRKSGSLFLFAHESRKWSDPASNILLSPGPPQSADDHQIHLQRDLIEPGDHIVMMDPSEQQLEEGEEDMSGRLKILLLDSTEGKPKTGSVVMRMLMDSTTSSIRPLMRAGLIEEIYGTEIWNGLEKEDRDRKVLSTGIVMGGIRPVRSLANAMATEMVKVALKRKTRQPFHDEALLNFLIIRSSVLRQKVKSHLHIMVDSKDLSSSGVHLLLPGSSSSSSSSSNHTSAAAVFFQKNGLTRYAIVQGCKAEVIGEERRKEITLALHIDICNSSTATATTVATSTQVYSDCKLQF</sequence>
<dbReference type="Proteomes" id="UP001497444">
    <property type="component" value="Chromosome 5"/>
</dbReference>
<dbReference type="EMBL" id="OZ020100">
    <property type="protein sequence ID" value="CAK9273994.1"/>
    <property type="molecule type" value="Genomic_DNA"/>
</dbReference>
<dbReference type="PANTHER" id="PTHR34960">
    <property type="entry name" value="EMB|CAB68146.1-RELATED"/>
    <property type="match status" value="1"/>
</dbReference>
<dbReference type="InterPro" id="IPR056682">
    <property type="entry name" value="DUF7780"/>
</dbReference>
<evidence type="ECO:0000313" key="2">
    <source>
        <dbReference type="Proteomes" id="UP001497444"/>
    </source>
</evidence>
<dbReference type="Pfam" id="PF25002">
    <property type="entry name" value="DUF7780"/>
    <property type="match status" value="2"/>
</dbReference>
<accession>A0ABP0X4H2</accession>
<dbReference type="PANTHER" id="PTHR34960:SF1">
    <property type="entry name" value="EMB|CAB68146.1-RELATED"/>
    <property type="match status" value="1"/>
</dbReference>